<keyword evidence="2" id="KW-0902">Two-component regulatory system</keyword>
<feature type="domain" description="Response regulatory" evidence="4">
    <location>
        <begin position="4"/>
        <end position="111"/>
    </location>
</feature>
<gene>
    <name evidence="5" type="ORF">F4692_001938</name>
</gene>
<reference evidence="5 6" key="1">
    <citation type="submission" date="2020-07" db="EMBL/GenBank/DDBJ databases">
        <authorList>
            <person name="Partida-Martinez L."/>
            <person name="Huntemann M."/>
            <person name="Clum A."/>
            <person name="Wang J."/>
            <person name="Palaniappan K."/>
            <person name="Ritter S."/>
            <person name="Chen I.-M."/>
            <person name="Stamatis D."/>
            <person name="Reddy T."/>
            <person name="O'Malley R."/>
            <person name="Daum C."/>
            <person name="Shapiro N."/>
            <person name="Ivanova N."/>
            <person name="Kyrpides N."/>
            <person name="Woyke T."/>
        </authorList>
    </citation>
    <scope>NUCLEOTIDE SEQUENCE [LARGE SCALE GENOMIC DNA]</scope>
    <source>
        <strain evidence="5 6">AT2.17</strain>
    </source>
</reference>
<dbReference type="Pfam" id="PF00072">
    <property type="entry name" value="Response_reg"/>
    <property type="match status" value="1"/>
</dbReference>
<dbReference type="Proteomes" id="UP000549911">
    <property type="component" value="Unassembled WGS sequence"/>
</dbReference>
<dbReference type="CDD" id="cd00156">
    <property type="entry name" value="REC"/>
    <property type="match status" value="1"/>
</dbReference>
<evidence type="ECO:0000256" key="3">
    <source>
        <dbReference type="PROSITE-ProRule" id="PRU00169"/>
    </source>
</evidence>
<dbReference type="PANTHER" id="PTHR44591">
    <property type="entry name" value="STRESS RESPONSE REGULATOR PROTEIN 1"/>
    <property type="match status" value="1"/>
</dbReference>
<dbReference type="Gene3D" id="3.40.50.2300">
    <property type="match status" value="1"/>
</dbReference>
<dbReference type="PROSITE" id="PS50110">
    <property type="entry name" value="RESPONSE_REGULATORY"/>
    <property type="match status" value="1"/>
</dbReference>
<dbReference type="AlphaFoldDB" id="A0A7Y9KRQ0"/>
<evidence type="ECO:0000256" key="2">
    <source>
        <dbReference type="ARBA" id="ARBA00023012"/>
    </source>
</evidence>
<dbReference type="InterPro" id="IPR001789">
    <property type="entry name" value="Sig_transdc_resp-reg_receiver"/>
</dbReference>
<dbReference type="SUPFAM" id="SSF52172">
    <property type="entry name" value="CheY-like"/>
    <property type="match status" value="1"/>
</dbReference>
<sequence length="113" mass="12449">MSNRFLVSDDDEDIRDFIAYVLERAGHDVATAGNGAEALARATEDEFDLILLDHHMPRMTGLEVAVQLRALRPSARVLLMSGDLDVGRQHPHFLPKPFNRTELAAAVAELIGS</sequence>
<dbReference type="GO" id="GO:0000160">
    <property type="term" value="P:phosphorelay signal transduction system"/>
    <property type="evidence" value="ECO:0007669"/>
    <property type="project" value="UniProtKB-KW"/>
</dbReference>
<dbReference type="SMART" id="SM00448">
    <property type="entry name" value="REC"/>
    <property type="match status" value="1"/>
</dbReference>
<dbReference type="EMBL" id="JACCBW010000002">
    <property type="protein sequence ID" value="NYE36805.1"/>
    <property type="molecule type" value="Genomic_DNA"/>
</dbReference>
<evidence type="ECO:0000313" key="5">
    <source>
        <dbReference type="EMBL" id="NYE36805.1"/>
    </source>
</evidence>
<proteinExistence type="predicted"/>
<evidence type="ECO:0000313" key="6">
    <source>
        <dbReference type="Proteomes" id="UP000549911"/>
    </source>
</evidence>
<keyword evidence="1 3" id="KW-0597">Phosphoprotein</keyword>
<feature type="modified residue" description="4-aspartylphosphate" evidence="3">
    <location>
        <position position="53"/>
    </location>
</feature>
<comment type="caution">
    <text evidence="5">The sequence shown here is derived from an EMBL/GenBank/DDBJ whole genome shotgun (WGS) entry which is preliminary data.</text>
</comment>
<dbReference type="RefSeq" id="WP_179619441.1">
    <property type="nucleotide sequence ID" value="NZ_JACCBW010000002.1"/>
</dbReference>
<reference evidence="5 6" key="2">
    <citation type="submission" date="2020-08" db="EMBL/GenBank/DDBJ databases">
        <title>The Agave Microbiome: Exploring the role of microbial communities in plant adaptations to desert environments.</title>
        <authorList>
            <person name="Partida-Martinez L.P."/>
        </authorList>
    </citation>
    <scope>NUCLEOTIDE SEQUENCE [LARGE SCALE GENOMIC DNA]</scope>
    <source>
        <strain evidence="5 6">AT2.17</strain>
    </source>
</reference>
<organism evidence="5 6">
    <name type="scientific">Nocardioides cavernae</name>
    <dbReference type="NCBI Taxonomy" id="1921566"/>
    <lineage>
        <taxon>Bacteria</taxon>
        <taxon>Bacillati</taxon>
        <taxon>Actinomycetota</taxon>
        <taxon>Actinomycetes</taxon>
        <taxon>Propionibacteriales</taxon>
        <taxon>Nocardioidaceae</taxon>
        <taxon>Nocardioides</taxon>
    </lineage>
</organism>
<protein>
    <submittedName>
        <fullName evidence="5">CheY-like chemotaxis protein</fullName>
    </submittedName>
</protein>
<dbReference type="InterPro" id="IPR011006">
    <property type="entry name" value="CheY-like_superfamily"/>
</dbReference>
<name>A0A7Y9KRQ0_9ACTN</name>
<evidence type="ECO:0000256" key="1">
    <source>
        <dbReference type="ARBA" id="ARBA00022553"/>
    </source>
</evidence>
<accession>A0A7Y9KRQ0</accession>
<evidence type="ECO:0000259" key="4">
    <source>
        <dbReference type="PROSITE" id="PS50110"/>
    </source>
</evidence>
<dbReference type="InterPro" id="IPR050595">
    <property type="entry name" value="Bact_response_regulator"/>
</dbReference>
<keyword evidence="6" id="KW-1185">Reference proteome</keyword>
<dbReference type="PANTHER" id="PTHR44591:SF14">
    <property type="entry name" value="PROTEIN PILG"/>
    <property type="match status" value="1"/>
</dbReference>